<dbReference type="AlphaFoldDB" id="A0A7Y4LAT3"/>
<feature type="chain" id="PRO_5031598729" description="Copper-containing nitrite reductase" evidence="18">
    <location>
        <begin position="23"/>
        <end position="377"/>
    </location>
</feature>
<feature type="binding site" description="type 1 copper site" evidence="17">
    <location>
        <position position="341"/>
    </location>
    <ligand>
        <name>Cu cation</name>
        <dbReference type="ChEBI" id="CHEBI:23378"/>
        <label>1</label>
    </ligand>
</feature>
<comment type="cofactor">
    <cofactor evidence="1">
        <name>FAD</name>
        <dbReference type="ChEBI" id="CHEBI:57692"/>
    </cofactor>
</comment>
<evidence type="ECO:0000256" key="7">
    <source>
        <dbReference type="ARBA" id="ARBA00017290"/>
    </source>
</evidence>
<keyword evidence="14 17" id="KW-0186">Copper</keyword>
<dbReference type="PRINTS" id="PR00695">
    <property type="entry name" value="CUNO2RDTASE"/>
</dbReference>
<keyword evidence="22" id="KW-1185">Reference proteome</keyword>
<dbReference type="GO" id="GO:0042128">
    <property type="term" value="P:nitrate assimilation"/>
    <property type="evidence" value="ECO:0007669"/>
    <property type="project" value="UniProtKB-KW"/>
</dbReference>
<comment type="subcellular location">
    <subcellularLocation>
        <location evidence="2">Periplasm</location>
    </subcellularLocation>
</comment>
<dbReference type="Proteomes" id="UP000541421">
    <property type="component" value="Unassembled WGS sequence"/>
</dbReference>
<reference evidence="21 22" key="1">
    <citation type="submission" date="2020-05" db="EMBL/GenBank/DDBJ databases">
        <authorList>
            <person name="Niu N."/>
        </authorList>
    </citation>
    <scope>NUCLEOTIDE SEQUENCE [LARGE SCALE GENOMIC DNA]</scope>
    <source>
        <strain evidence="21 22">LMG10982</strain>
    </source>
</reference>
<keyword evidence="8" id="KW-0285">Flavoprotein</keyword>
<comment type="pathway">
    <text evidence="3">Nitrogen metabolism; nitrate reduction (denitrification); dinitrogen from nitrate: step 2/4.</text>
</comment>
<keyword evidence="13 18" id="KW-0560">Oxidoreductase</keyword>
<dbReference type="InterPro" id="IPR011707">
    <property type="entry name" value="Cu-oxidase-like_N"/>
</dbReference>
<keyword evidence="11" id="KW-0574">Periplasm</keyword>
<dbReference type="CDD" id="cd11020">
    <property type="entry name" value="CuRO_1_CuNIR"/>
    <property type="match status" value="1"/>
</dbReference>
<evidence type="ECO:0000256" key="10">
    <source>
        <dbReference type="ARBA" id="ARBA00022737"/>
    </source>
</evidence>
<evidence type="ECO:0000256" key="17">
    <source>
        <dbReference type="PIRSR" id="PIRSR601287-1"/>
    </source>
</evidence>
<evidence type="ECO:0000256" key="6">
    <source>
        <dbReference type="ARBA" id="ARBA00011882"/>
    </source>
</evidence>
<keyword evidence="9 17" id="KW-0479">Metal-binding</keyword>
<sequence length="377" mass="41038">MKSKFMMTALMAALLGATTVHAADAVKSHTGGLPGYEVIKADDLSKLQRVKQKLVAPPYVPEHSLEAPAAPRIVEVEMTIDEKEIEVEPGVFMWAFTFNGSVPGPMIIVHEGDYVELTLKNASHNKLVHNIDFHASTGALGGGELTHVAPGEEVKLRWKAIKPGVFVYHCAPGGAMIPWHVVHGMNGAITVLPKDGLKDKNGNKLKYDKALYIGEQDFYIPKDENGKYKRYADSASSFADDKKVMDGLIPTHVVFGERKGAYTGDNAPTAKVGETVMIYHSQANRQSYPHLIGGHGEYVWERGNLADAPAQDLESWVIGAGSAGAAMYTFKQPGTYTYLSHNLIEAVNLGALAQIKVDGKWSNDLMEQVAPPTKMKK</sequence>
<comment type="caution">
    <text evidence="21">The sequence shown here is derived from an EMBL/GenBank/DDBJ whole genome shotgun (WGS) entry which is preliminary data.</text>
</comment>
<evidence type="ECO:0000256" key="3">
    <source>
        <dbReference type="ARBA" id="ARBA00005127"/>
    </source>
</evidence>
<dbReference type="GO" id="GO:0005507">
    <property type="term" value="F:copper ion binding"/>
    <property type="evidence" value="ECO:0007669"/>
    <property type="project" value="InterPro"/>
</dbReference>
<accession>A0A7Y4LAT3</accession>
<feature type="domain" description="Plastocyanin-like" evidence="20">
    <location>
        <begin position="82"/>
        <end position="194"/>
    </location>
</feature>
<evidence type="ECO:0000313" key="22">
    <source>
        <dbReference type="Proteomes" id="UP000541421"/>
    </source>
</evidence>
<evidence type="ECO:0000256" key="14">
    <source>
        <dbReference type="ARBA" id="ARBA00023008"/>
    </source>
</evidence>
<dbReference type="Pfam" id="PF07732">
    <property type="entry name" value="Cu-oxidase_3"/>
    <property type="match status" value="1"/>
</dbReference>
<keyword evidence="15" id="KW-0534">Nitrate assimilation</keyword>
<evidence type="ECO:0000256" key="16">
    <source>
        <dbReference type="ARBA" id="ARBA00049340"/>
    </source>
</evidence>
<evidence type="ECO:0000256" key="15">
    <source>
        <dbReference type="ARBA" id="ARBA00023063"/>
    </source>
</evidence>
<comment type="cofactor">
    <cofactor evidence="18">
        <name>Cu(2+)</name>
        <dbReference type="ChEBI" id="CHEBI:29036"/>
    </cofactor>
    <text evidence="18">Binds 1 Cu(+) ion.</text>
</comment>
<evidence type="ECO:0000256" key="11">
    <source>
        <dbReference type="ARBA" id="ARBA00022764"/>
    </source>
</evidence>
<dbReference type="GO" id="GO:0019333">
    <property type="term" value="P:denitrification pathway"/>
    <property type="evidence" value="ECO:0007669"/>
    <property type="project" value="UniProtKB-UniPathway"/>
</dbReference>
<dbReference type="InterPro" id="IPR008972">
    <property type="entry name" value="Cupredoxin"/>
</dbReference>
<dbReference type="InterPro" id="IPR001287">
    <property type="entry name" value="NO2-reductase_Cu"/>
</dbReference>
<evidence type="ECO:0000259" key="19">
    <source>
        <dbReference type="Pfam" id="PF00394"/>
    </source>
</evidence>
<evidence type="ECO:0000256" key="12">
    <source>
        <dbReference type="ARBA" id="ARBA00022827"/>
    </source>
</evidence>
<organism evidence="21 22">
    <name type="scientific">Pelistega europaea</name>
    <dbReference type="NCBI Taxonomy" id="106147"/>
    <lineage>
        <taxon>Bacteria</taxon>
        <taxon>Pseudomonadati</taxon>
        <taxon>Pseudomonadota</taxon>
        <taxon>Betaproteobacteria</taxon>
        <taxon>Burkholderiales</taxon>
        <taxon>Alcaligenaceae</taxon>
        <taxon>Pelistega</taxon>
    </lineage>
</organism>
<evidence type="ECO:0000256" key="2">
    <source>
        <dbReference type="ARBA" id="ARBA00004418"/>
    </source>
</evidence>
<feature type="signal peptide" evidence="18">
    <location>
        <begin position="1"/>
        <end position="22"/>
    </location>
</feature>
<keyword evidence="12" id="KW-0274">FAD</keyword>
<evidence type="ECO:0000256" key="1">
    <source>
        <dbReference type="ARBA" id="ARBA00001974"/>
    </source>
</evidence>
<feature type="binding site" description="type 1 copper site" evidence="17">
    <location>
        <position position="129"/>
    </location>
    <ligand>
        <name>Cu cation</name>
        <dbReference type="ChEBI" id="CHEBI:23378"/>
        <label>1</label>
    </ligand>
</feature>
<comment type="catalytic activity">
    <reaction evidence="16 18">
        <text>nitric oxide + Fe(III)-[cytochrome c] + H2O = Fe(II)-[cytochrome c] + nitrite + 2 H(+)</text>
        <dbReference type="Rhea" id="RHEA:15233"/>
        <dbReference type="Rhea" id="RHEA-COMP:10350"/>
        <dbReference type="Rhea" id="RHEA-COMP:14399"/>
        <dbReference type="ChEBI" id="CHEBI:15377"/>
        <dbReference type="ChEBI" id="CHEBI:15378"/>
        <dbReference type="ChEBI" id="CHEBI:16301"/>
        <dbReference type="ChEBI" id="CHEBI:16480"/>
        <dbReference type="ChEBI" id="CHEBI:29033"/>
        <dbReference type="ChEBI" id="CHEBI:29034"/>
        <dbReference type="EC" id="1.7.2.1"/>
    </reaction>
</comment>
<feature type="domain" description="Plastocyanin-like" evidence="19">
    <location>
        <begin position="211"/>
        <end position="361"/>
    </location>
</feature>
<dbReference type="NCBIfam" id="TIGR02376">
    <property type="entry name" value="Cu_nitrite_red"/>
    <property type="match status" value="1"/>
</dbReference>
<evidence type="ECO:0000256" key="13">
    <source>
        <dbReference type="ARBA" id="ARBA00023002"/>
    </source>
</evidence>
<feature type="binding site" description="type 1 copper site" evidence="17">
    <location>
        <position position="169"/>
    </location>
    <ligand>
        <name>Cu cation</name>
        <dbReference type="ChEBI" id="CHEBI:23378"/>
        <label>1</label>
    </ligand>
</feature>
<dbReference type="GO" id="GO:0050421">
    <property type="term" value="F:nitrite reductase (NO-forming) activity"/>
    <property type="evidence" value="ECO:0007669"/>
    <property type="project" value="UniProtKB-EC"/>
</dbReference>
<gene>
    <name evidence="21" type="primary">nirK</name>
    <name evidence="21" type="ORF">HKX40_08140</name>
</gene>
<comment type="cofactor">
    <cofactor evidence="18">
        <name>Cu(+)</name>
        <dbReference type="ChEBI" id="CHEBI:49552"/>
    </cofactor>
    <text evidence="18">Binds 1 Cu(+) ion.</text>
</comment>
<evidence type="ECO:0000256" key="8">
    <source>
        <dbReference type="ARBA" id="ARBA00022630"/>
    </source>
</evidence>
<keyword evidence="18" id="KW-0732">Signal</keyword>
<dbReference type="RefSeq" id="WP_171589083.1">
    <property type="nucleotide sequence ID" value="NZ_JABGBO010000008.1"/>
</dbReference>
<proteinExistence type="inferred from homology"/>
<evidence type="ECO:0000256" key="18">
    <source>
        <dbReference type="RuleBase" id="RU365025"/>
    </source>
</evidence>
<evidence type="ECO:0000256" key="5">
    <source>
        <dbReference type="ARBA" id="ARBA00011233"/>
    </source>
</evidence>
<evidence type="ECO:0000313" key="21">
    <source>
        <dbReference type="EMBL" id="NOL50102.1"/>
    </source>
</evidence>
<evidence type="ECO:0000256" key="4">
    <source>
        <dbReference type="ARBA" id="ARBA00010609"/>
    </source>
</evidence>
<feature type="binding site" description="type 1 copper site" evidence="17">
    <location>
        <position position="180"/>
    </location>
    <ligand>
        <name>Cu cation</name>
        <dbReference type="ChEBI" id="CHEBI:23378"/>
        <label>1</label>
    </ligand>
</feature>
<feature type="binding site" description="type 1 copper site" evidence="17">
    <location>
        <position position="134"/>
    </location>
    <ligand>
        <name>Cu cation</name>
        <dbReference type="ChEBI" id="CHEBI:23378"/>
        <label>1</label>
    </ligand>
</feature>
<dbReference type="Pfam" id="PF00394">
    <property type="entry name" value="Cu-oxidase"/>
    <property type="match status" value="1"/>
</dbReference>
<dbReference type="EC" id="1.7.2.1" evidence="6 18"/>
<dbReference type="SUPFAM" id="SSF49503">
    <property type="entry name" value="Cupredoxins"/>
    <property type="match status" value="2"/>
</dbReference>
<dbReference type="UniPathway" id="UPA00652">
    <property type="reaction ID" value="UER00707"/>
</dbReference>
<protein>
    <recommendedName>
        <fullName evidence="7 18">Copper-containing nitrite reductase</fullName>
        <ecNumber evidence="6 18">1.7.2.1</ecNumber>
    </recommendedName>
</protein>
<evidence type="ECO:0000256" key="9">
    <source>
        <dbReference type="ARBA" id="ARBA00022723"/>
    </source>
</evidence>
<feature type="binding site" description="type 1 copper site" evidence="17">
    <location>
        <position position="170"/>
    </location>
    <ligand>
        <name>Cu cation</name>
        <dbReference type="ChEBI" id="CHEBI:23378"/>
        <label>1</label>
    </ligand>
</feature>
<comment type="similarity">
    <text evidence="4 18">Belongs to the multicopper oxidase family.</text>
</comment>
<dbReference type="GO" id="GO:0042597">
    <property type="term" value="C:periplasmic space"/>
    <property type="evidence" value="ECO:0007669"/>
    <property type="project" value="UniProtKB-SubCell"/>
</dbReference>
<feature type="binding site" description="type 1 copper site" evidence="17">
    <location>
        <position position="185"/>
    </location>
    <ligand>
        <name>Cu cation</name>
        <dbReference type="ChEBI" id="CHEBI:23378"/>
        <label>1</label>
    </ligand>
</feature>
<dbReference type="EMBL" id="JABGBO010000008">
    <property type="protein sequence ID" value="NOL50102.1"/>
    <property type="molecule type" value="Genomic_DNA"/>
</dbReference>
<comment type="subunit">
    <text evidence="5 18">Homotrimer.</text>
</comment>
<keyword evidence="10" id="KW-0677">Repeat</keyword>
<evidence type="ECO:0000259" key="20">
    <source>
        <dbReference type="Pfam" id="PF07732"/>
    </source>
</evidence>
<dbReference type="Gene3D" id="2.60.40.420">
    <property type="entry name" value="Cupredoxins - blue copper proteins"/>
    <property type="match status" value="2"/>
</dbReference>
<dbReference type="InterPro" id="IPR001117">
    <property type="entry name" value="Cu-oxidase_2nd"/>
</dbReference>
<name>A0A7Y4LAT3_9BURK</name>